<keyword evidence="2" id="KW-1185">Reference proteome</keyword>
<evidence type="ECO:0000313" key="2">
    <source>
        <dbReference type="Proteomes" id="UP001157006"/>
    </source>
</evidence>
<dbReference type="Proteomes" id="UP001157006">
    <property type="component" value="Chromosome 1L"/>
</dbReference>
<dbReference type="EMBL" id="OX451736">
    <property type="protein sequence ID" value="CAI8586479.1"/>
    <property type="molecule type" value="Genomic_DNA"/>
</dbReference>
<dbReference type="PANTHER" id="PTHR47531">
    <property type="entry name" value="RING/U-BOX SUPERFAMILY PROTEIN"/>
    <property type="match status" value="1"/>
</dbReference>
<sequence>MVSQADDVDGIISSKSGLQYVGPDLDAMKAVADAHSKRSLKLFETVYETSRRSWRKIQLFIGTCHRSLFEVLDEIHQQSVVLSSHLSVSSIGSVPAPVEVAESLPVKIYTKSHKHQEGLSRQFRTSGGYPKNVDSLICLNKGTLLNSLWKLNVVDIEVTLAYMCQMVLKENDVQEGTPSPSTVQPCIERLKSKKSITVNSSVLRICNKT</sequence>
<dbReference type="PANTHER" id="PTHR47531:SF2">
    <property type="entry name" value="RING_U-BOX SUPERFAMILY PROTEIN"/>
    <property type="match status" value="1"/>
</dbReference>
<evidence type="ECO:0000313" key="1">
    <source>
        <dbReference type="EMBL" id="CAI8586479.1"/>
    </source>
</evidence>
<dbReference type="Gene3D" id="1.25.40.570">
    <property type="match status" value="1"/>
</dbReference>
<name>A0AAV0YP88_VICFA</name>
<reference evidence="1 2" key="1">
    <citation type="submission" date="2023-01" db="EMBL/GenBank/DDBJ databases">
        <authorList>
            <person name="Kreplak J."/>
        </authorList>
    </citation>
    <scope>NUCLEOTIDE SEQUENCE [LARGE SCALE GENOMIC DNA]</scope>
</reference>
<gene>
    <name evidence="1" type="ORF">VFH_I256400</name>
</gene>
<proteinExistence type="predicted"/>
<organism evidence="1 2">
    <name type="scientific">Vicia faba</name>
    <name type="common">Broad bean</name>
    <name type="synonym">Faba vulgaris</name>
    <dbReference type="NCBI Taxonomy" id="3906"/>
    <lineage>
        <taxon>Eukaryota</taxon>
        <taxon>Viridiplantae</taxon>
        <taxon>Streptophyta</taxon>
        <taxon>Embryophyta</taxon>
        <taxon>Tracheophyta</taxon>
        <taxon>Spermatophyta</taxon>
        <taxon>Magnoliopsida</taxon>
        <taxon>eudicotyledons</taxon>
        <taxon>Gunneridae</taxon>
        <taxon>Pentapetalae</taxon>
        <taxon>rosids</taxon>
        <taxon>fabids</taxon>
        <taxon>Fabales</taxon>
        <taxon>Fabaceae</taxon>
        <taxon>Papilionoideae</taxon>
        <taxon>50 kb inversion clade</taxon>
        <taxon>NPAAA clade</taxon>
        <taxon>Hologalegina</taxon>
        <taxon>IRL clade</taxon>
        <taxon>Fabeae</taxon>
        <taxon>Vicia</taxon>
    </lineage>
</organism>
<accession>A0AAV0YP88</accession>
<protein>
    <submittedName>
        <fullName evidence="1">Uncharacterized protein</fullName>
    </submittedName>
</protein>
<dbReference type="AlphaFoldDB" id="A0AAV0YP88"/>